<feature type="coiled-coil region" evidence="3">
    <location>
        <begin position="101"/>
        <end position="128"/>
    </location>
</feature>
<dbReference type="GO" id="GO:0005829">
    <property type="term" value="C:cytosol"/>
    <property type="evidence" value="ECO:0007669"/>
    <property type="project" value="TreeGrafter"/>
</dbReference>
<evidence type="ECO:0000256" key="1">
    <source>
        <dbReference type="ARBA" id="ARBA00005485"/>
    </source>
</evidence>
<evidence type="ECO:0000313" key="4">
    <source>
        <dbReference type="EMBL" id="GAU46135.1"/>
    </source>
</evidence>
<name>A0A2Z6PBK5_TRISU</name>
<dbReference type="OrthoDB" id="673185at2759"/>
<dbReference type="PANTHER" id="PTHR32054:SF17">
    <property type="entry name" value="EXPRESSED PROTEIN"/>
    <property type="match status" value="1"/>
</dbReference>
<keyword evidence="2 3" id="KW-0175">Coiled coil</keyword>
<dbReference type="Proteomes" id="UP000242715">
    <property type="component" value="Unassembled WGS sequence"/>
</dbReference>
<dbReference type="EMBL" id="DF974178">
    <property type="protein sequence ID" value="GAU46135.1"/>
    <property type="molecule type" value="Genomic_DNA"/>
</dbReference>
<feature type="coiled-coil region" evidence="3">
    <location>
        <begin position="274"/>
        <end position="329"/>
    </location>
</feature>
<dbReference type="GO" id="GO:0009904">
    <property type="term" value="P:chloroplast accumulation movement"/>
    <property type="evidence" value="ECO:0007669"/>
    <property type="project" value="TreeGrafter"/>
</dbReference>
<evidence type="ECO:0000313" key="5">
    <source>
        <dbReference type="Proteomes" id="UP000242715"/>
    </source>
</evidence>
<comment type="similarity">
    <text evidence="1">Belongs to the WEB family.</text>
</comment>
<dbReference type="AlphaFoldDB" id="A0A2Z6PBK5"/>
<feature type="coiled-coil region" evidence="3">
    <location>
        <begin position="35"/>
        <end position="62"/>
    </location>
</feature>
<evidence type="ECO:0000256" key="2">
    <source>
        <dbReference type="ARBA" id="ARBA00023054"/>
    </source>
</evidence>
<organism evidence="4 5">
    <name type="scientific">Trifolium subterraneum</name>
    <name type="common">Subterranean clover</name>
    <dbReference type="NCBI Taxonomy" id="3900"/>
    <lineage>
        <taxon>Eukaryota</taxon>
        <taxon>Viridiplantae</taxon>
        <taxon>Streptophyta</taxon>
        <taxon>Embryophyta</taxon>
        <taxon>Tracheophyta</taxon>
        <taxon>Spermatophyta</taxon>
        <taxon>Magnoliopsida</taxon>
        <taxon>eudicotyledons</taxon>
        <taxon>Gunneridae</taxon>
        <taxon>Pentapetalae</taxon>
        <taxon>rosids</taxon>
        <taxon>fabids</taxon>
        <taxon>Fabales</taxon>
        <taxon>Fabaceae</taxon>
        <taxon>Papilionoideae</taxon>
        <taxon>50 kb inversion clade</taxon>
        <taxon>NPAAA clade</taxon>
        <taxon>Hologalegina</taxon>
        <taxon>IRL clade</taxon>
        <taxon>Trifolieae</taxon>
        <taxon>Trifolium</taxon>
    </lineage>
</organism>
<dbReference type="Pfam" id="PF05701">
    <property type="entry name" value="WEMBL"/>
    <property type="match status" value="1"/>
</dbReference>
<sequence>MVGEIDTTSIEPVRVGVSLFDDKGDSDKFLPARNKRDYEKEIEDLTKELDNYKTQLEAKHVAHIKALLKPEQNQKMIHELSTLLKNSDIERNKYVNECSEGKASKDELESMTKEMSDLKLETEKLRDQLSHVLVELKATQRELLSKDTEIFAARDSESNAVTKAEQLENDLKLEKEQKEELLHQVNELSGIIHRSKLAAIKTEKRNIGMLYQKDEKIQLATQDNDQAQQEMEDMRKHIDILHGLQNKPMVDEGNILSKDSNLLKNDIEQKERYIMDQSAYIDRLEMELNQLKNELTSAKEEINELNISNESLTSELHKAKDELKMNKERDIEAEVEIALLKSHLQECRPAYKNEYVTDHSKGEAEERYSEKNNDNITFSLVKEAEKGNHLELALMKKELENASLKISEMRTRAEQAMSRAELAENGKAALEEKIRRHREHRLRKKAALTALREESTPKPFTPSTSYGTPSIHQPLAYRELIFVSSMNGVGDSNAPGRDLPSAEPVLLHSIRTTVVCF</sequence>
<dbReference type="InterPro" id="IPR008545">
    <property type="entry name" value="Web"/>
</dbReference>
<proteinExistence type="inferred from homology"/>
<feature type="coiled-coil region" evidence="3">
    <location>
        <begin position="157"/>
        <end position="237"/>
    </location>
</feature>
<protein>
    <submittedName>
        <fullName evidence="4">Uncharacterized protein</fullName>
    </submittedName>
</protein>
<evidence type="ECO:0000256" key="3">
    <source>
        <dbReference type="SAM" id="Coils"/>
    </source>
</evidence>
<dbReference type="PANTHER" id="PTHR32054">
    <property type="entry name" value="HEAVY CHAIN, PUTATIVE, EXPRESSED-RELATED-RELATED"/>
    <property type="match status" value="1"/>
</dbReference>
<keyword evidence="5" id="KW-1185">Reference proteome</keyword>
<gene>
    <name evidence="4" type="ORF">TSUD_192970</name>
</gene>
<dbReference type="GO" id="GO:0009903">
    <property type="term" value="P:chloroplast avoidance movement"/>
    <property type="evidence" value="ECO:0007669"/>
    <property type="project" value="TreeGrafter"/>
</dbReference>
<accession>A0A2Z6PBK5</accession>
<feature type="coiled-coil region" evidence="3">
    <location>
        <begin position="392"/>
        <end position="440"/>
    </location>
</feature>
<reference evidence="5" key="1">
    <citation type="journal article" date="2017" name="Front. Plant Sci.">
        <title>Climate Clever Clovers: New Paradigm to Reduce the Environmental Footprint of Ruminants by Breeding Low Methanogenic Forages Utilizing Haplotype Variation.</title>
        <authorList>
            <person name="Kaur P."/>
            <person name="Appels R."/>
            <person name="Bayer P.E."/>
            <person name="Keeble-Gagnere G."/>
            <person name="Wang J."/>
            <person name="Hirakawa H."/>
            <person name="Shirasawa K."/>
            <person name="Vercoe P."/>
            <person name="Stefanova K."/>
            <person name="Durmic Z."/>
            <person name="Nichols P."/>
            <person name="Revell C."/>
            <person name="Isobe S.N."/>
            <person name="Edwards D."/>
            <person name="Erskine W."/>
        </authorList>
    </citation>
    <scope>NUCLEOTIDE SEQUENCE [LARGE SCALE GENOMIC DNA]</scope>
    <source>
        <strain evidence="5">cv. Daliak</strain>
    </source>
</reference>